<organism evidence="1 2">
    <name type="scientific">Bosea spartocytisi</name>
    <dbReference type="NCBI Taxonomy" id="2773451"/>
    <lineage>
        <taxon>Bacteria</taxon>
        <taxon>Pseudomonadati</taxon>
        <taxon>Pseudomonadota</taxon>
        <taxon>Alphaproteobacteria</taxon>
        <taxon>Hyphomicrobiales</taxon>
        <taxon>Boseaceae</taxon>
        <taxon>Bosea</taxon>
    </lineage>
</organism>
<dbReference type="AlphaFoldDB" id="A0A927E680"/>
<sequence length="163" mass="18609">MLDQLPRLISGYGKTFANDPPEYRRIVVVICDLDNRDKFTFLKEIEESLSRIKTKPTYYVCPAIEEGEAWLLGDKDAIFKAYPRAIATPINSYSYDSICGTWEKLADSLYTGGSKALKNQHYSEIGKQKNIWAKNITPHIQIDRNQSPSLSELISSICKEIER</sequence>
<reference evidence="1" key="1">
    <citation type="submission" date="2020-09" db="EMBL/GenBank/DDBJ databases">
        <title>Bosea spartocytisi sp. nov. a root nodule endophyte of Spartocytisus supranubius in the high mountain ecosystem fo the Teide National Park (Canary Islands, Spain).</title>
        <authorList>
            <person name="Pulido-Suarez L."/>
            <person name="Peix A."/>
            <person name="Igual J.M."/>
            <person name="Socas-Perez N."/>
            <person name="Velazquez E."/>
            <person name="Flores-Felix J.D."/>
            <person name="Leon-Barrios M."/>
        </authorList>
    </citation>
    <scope>NUCLEOTIDE SEQUENCE</scope>
    <source>
        <strain evidence="1">SSUT16</strain>
    </source>
</reference>
<evidence type="ECO:0000313" key="2">
    <source>
        <dbReference type="Proteomes" id="UP000619295"/>
    </source>
</evidence>
<name>A0A927E680_9HYPH</name>
<evidence type="ECO:0008006" key="3">
    <source>
        <dbReference type="Google" id="ProtNLM"/>
    </source>
</evidence>
<gene>
    <name evidence="1" type="ORF">IED13_05405</name>
</gene>
<keyword evidence="2" id="KW-1185">Reference proteome</keyword>
<evidence type="ECO:0000313" key="1">
    <source>
        <dbReference type="EMBL" id="MBD3845123.1"/>
    </source>
</evidence>
<comment type="caution">
    <text evidence="1">The sequence shown here is derived from an EMBL/GenBank/DDBJ whole genome shotgun (WGS) entry which is preliminary data.</text>
</comment>
<proteinExistence type="predicted"/>
<accession>A0A927E680</accession>
<dbReference type="Proteomes" id="UP000619295">
    <property type="component" value="Unassembled WGS sequence"/>
</dbReference>
<protein>
    <recommendedName>
        <fullName evidence="3">DUF4276 family protein</fullName>
    </recommendedName>
</protein>
<dbReference type="RefSeq" id="WP_191123607.1">
    <property type="nucleotide sequence ID" value="NZ_JACXWY010000003.1"/>
</dbReference>
<dbReference type="EMBL" id="JACXWY010000003">
    <property type="protein sequence ID" value="MBD3845123.1"/>
    <property type="molecule type" value="Genomic_DNA"/>
</dbReference>